<dbReference type="FunFam" id="2.40.128.20:FF:000002">
    <property type="entry name" value="Outer membrane lipoprotein Blc"/>
    <property type="match status" value="1"/>
</dbReference>
<evidence type="ECO:0000256" key="13">
    <source>
        <dbReference type="PIRSR" id="PIRSR036893-52"/>
    </source>
</evidence>
<evidence type="ECO:0000256" key="8">
    <source>
        <dbReference type="ARBA" id="ARBA00023237"/>
    </source>
</evidence>
<dbReference type="Gene3D" id="2.40.128.20">
    <property type="match status" value="1"/>
</dbReference>
<dbReference type="Pfam" id="PF08212">
    <property type="entry name" value="Lipocalin_2"/>
    <property type="match status" value="1"/>
</dbReference>
<keyword evidence="7 13" id="KW-0564">Palmitate</keyword>
<evidence type="ECO:0000256" key="9">
    <source>
        <dbReference type="ARBA" id="ARBA00023288"/>
    </source>
</evidence>
<keyword evidence="8 12" id="KW-0998">Cell outer membrane</keyword>
<proteinExistence type="inferred from homology"/>
<evidence type="ECO:0000313" key="16">
    <source>
        <dbReference type="Proteomes" id="UP000586305"/>
    </source>
</evidence>
<dbReference type="AlphaFoldDB" id="A0A849VAW9"/>
<feature type="lipid moiety-binding region" description="S-diacylglycerol cysteine" evidence="13">
    <location>
        <position position="15"/>
    </location>
</feature>
<dbReference type="PRINTS" id="PR01171">
    <property type="entry name" value="BCTLIPOCALIN"/>
</dbReference>
<dbReference type="SUPFAM" id="SSF50814">
    <property type="entry name" value="Lipocalins"/>
    <property type="match status" value="1"/>
</dbReference>
<dbReference type="GO" id="GO:0006950">
    <property type="term" value="P:response to stress"/>
    <property type="evidence" value="ECO:0007669"/>
    <property type="project" value="UniProtKB-ARBA"/>
</dbReference>
<dbReference type="PROSITE" id="PS51257">
    <property type="entry name" value="PROKAR_LIPOPROTEIN"/>
    <property type="match status" value="1"/>
</dbReference>
<dbReference type="Proteomes" id="UP000586305">
    <property type="component" value="Unassembled WGS sequence"/>
</dbReference>
<dbReference type="PROSITE" id="PS00213">
    <property type="entry name" value="LIPOCALIN"/>
    <property type="match status" value="1"/>
</dbReference>
<feature type="lipid moiety-binding region" description="N-palmitoyl cysteine" evidence="13">
    <location>
        <position position="15"/>
    </location>
</feature>
<evidence type="ECO:0000256" key="2">
    <source>
        <dbReference type="ARBA" id="ARBA00006889"/>
    </source>
</evidence>
<keyword evidence="16" id="KW-1185">Reference proteome</keyword>
<accession>A0A849VAW9</accession>
<dbReference type="InterPro" id="IPR000566">
    <property type="entry name" value="Lipocln_cytosolic_FA-bd_dom"/>
</dbReference>
<dbReference type="GO" id="GO:0008289">
    <property type="term" value="F:lipid binding"/>
    <property type="evidence" value="ECO:0007669"/>
    <property type="project" value="UniProtKB-UniRule"/>
</dbReference>
<evidence type="ECO:0000256" key="3">
    <source>
        <dbReference type="ARBA" id="ARBA00011738"/>
    </source>
</evidence>
<dbReference type="InterPro" id="IPR022272">
    <property type="entry name" value="Lipocalin_CS"/>
</dbReference>
<protein>
    <recommendedName>
        <fullName evidence="11 12">Outer membrane lipoprotein Blc</fullName>
    </recommendedName>
</protein>
<comment type="caution">
    <text evidence="15">The sequence shown here is derived from an EMBL/GenBank/DDBJ whole genome shotgun (WGS) entry which is preliminary data.</text>
</comment>
<evidence type="ECO:0000256" key="7">
    <source>
        <dbReference type="ARBA" id="ARBA00023139"/>
    </source>
</evidence>
<dbReference type="PIRSF" id="PIRSF036893">
    <property type="entry name" value="Lipocalin_ApoD"/>
    <property type="match status" value="1"/>
</dbReference>
<evidence type="ECO:0000256" key="4">
    <source>
        <dbReference type="ARBA" id="ARBA00022729"/>
    </source>
</evidence>
<dbReference type="RefSeq" id="WP_171625490.1">
    <property type="nucleotide sequence ID" value="NZ_JABBPG010000002.1"/>
</dbReference>
<dbReference type="InterPro" id="IPR047202">
    <property type="entry name" value="Lipocalin_Blc-like_dom"/>
</dbReference>
<keyword evidence="6 12" id="KW-0472">Membrane</keyword>
<dbReference type="PANTHER" id="PTHR10612">
    <property type="entry name" value="APOLIPOPROTEIN D"/>
    <property type="match status" value="1"/>
</dbReference>
<dbReference type="InterPro" id="IPR002446">
    <property type="entry name" value="Lipocalin_bac"/>
</dbReference>
<comment type="subunit">
    <text evidence="3 12">Homodimer.</text>
</comment>
<reference evidence="15 16" key="1">
    <citation type="submission" date="2020-04" db="EMBL/GenBank/DDBJ databases">
        <title>Pseudoalteromonas caenipelagi sp. nov., isolated from a tidal flat.</title>
        <authorList>
            <person name="Park S."/>
            <person name="Yoon J.-H."/>
        </authorList>
    </citation>
    <scope>NUCLEOTIDE SEQUENCE [LARGE SCALE GENOMIC DNA]</scope>
    <source>
        <strain evidence="15 16">JBTF-M23</strain>
    </source>
</reference>
<comment type="subcellular location">
    <subcellularLocation>
        <location evidence="1">Cell outer membrane</location>
        <topology evidence="1">Lipid-anchor</topology>
    </subcellularLocation>
</comment>
<evidence type="ECO:0000259" key="14">
    <source>
        <dbReference type="Pfam" id="PF08212"/>
    </source>
</evidence>
<evidence type="ECO:0000256" key="5">
    <source>
        <dbReference type="ARBA" id="ARBA00023121"/>
    </source>
</evidence>
<evidence type="ECO:0000256" key="12">
    <source>
        <dbReference type="PIRNR" id="PIRNR036893"/>
    </source>
</evidence>
<feature type="domain" description="Lipocalin/cytosolic fatty-acid binding" evidence="14">
    <location>
        <begin position="31"/>
        <end position="170"/>
    </location>
</feature>
<dbReference type="GO" id="GO:0009279">
    <property type="term" value="C:cell outer membrane"/>
    <property type="evidence" value="ECO:0007669"/>
    <property type="project" value="UniProtKB-SubCell"/>
</dbReference>
<evidence type="ECO:0000313" key="15">
    <source>
        <dbReference type="EMBL" id="NOU50426.1"/>
    </source>
</evidence>
<dbReference type="PANTHER" id="PTHR10612:SF34">
    <property type="entry name" value="APOLIPOPROTEIN D"/>
    <property type="match status" value="1"/>
</dbReference>
<keyword evidence="5 12" id="KW-0446">Lipid-binding</keyword>
<comment type="function">
    <text evidence="10 12">Involved in the storage or transport of lipids necessary for membrane maintenance under stressful conditions. Displays a binding preference for lysophospholipids.</text>
</comment>
<keyword evidence="9 12" id="KW-0449">Lipoprotein</keyword>
<dbReference type="InterPro" id="IPR012674">
    <property type="entry name" value="Calycin"/>
</dbReference>
<dbReference type="EMBL" id="JABBPG010000002">
    <property type="protein sequence ID" value="NOU50426.1"/>
    <property type="molecule type" value="Genomic_DNA"/>
</dbReference>
<sequence>MKQLITTLGLVTLLCACTGLPENIQPVSNFNAQKYQGTWYEIARLDHSFEQNLSNVTATYTINNDGSVKVINRGYHTQDNEWQQADGIAKFVTRDDVGHLKVSFFGPFYGSYVVFELDQDKYQYAYVTSYNRDYLWLLARTPKVSQSVIDDFVQTAQQYDFAIEQLIYVQHNDIE</sequence>
<gene>
    <name evidence="15" type="ORF">HG263_07705</name>
</gene>
<name>A0A849VAW9_9GAMM</name>
<evidence type="ECO:0000256" key="10">
    <source>
        <dbReference type="ARBA" id="ARBA00057024"/>
    </source>
</evidence>
<keyword evidence="4" id="KW-0732">Signal</keyword>
<dbReference type="InterPro" id="IPR022271">
    <property type="entry name" value="Lipocalin_ApoD"/>
</dbReference>
<comment type="similarity">
    <text evidence="2 12">Belongs to the calycin superfamily. Lipocalin family.</text>
</comment>
<evidence type="ECO:0000256" key="6">
    <source>
        <dbReference type="ARBA" id="ARBA00023136"/>
    </source>
</evidence>
<evidence type="ECO:0000256" key="11">
    <source>
        <dbReference type="ARBA" id="ARBA00071217"/>
    </source>
</evidence>
<dbReference type="CDD" id="cd19438">
    <property type="entry name" value="lipocalin_Blc-like"/>
    <property type="match status" value="1"/>
</dbReference>
<organism evidence="15 16">
    <name type="scientific">Pseudoalteromonas caenipelagi</name>
    <dbReference type="NCBI Taxonomy" id="2726988"/>
    <lineage>
        <taxon>Bacteria</taxon>
        <taxon>Pseudomonadati</taxon>
        <taxon>Pseudomonadota</taxon>
        <taxon>Gammaproteobacteria</taxon>
        <taxon>Alteromonadales</taxon>
        <taxon>Pseudoalteromonadaceae</taxon>
        <taxon>Pseudoalteromonas</taxon>
    </lineage>
</organism>
<evidence type="ECO:0000256" key="1">
    <source>
        <dbReference type="ARBA" id="ARBA00004459"/>
    </source>
</evidence>